<gene>
    <name evidence="2" type="ORF">KQX54_020816</name>
</gene>
<sequence>MTRMLSVPVPPSRGLRRKWLHGKFRIIPTPISILDAAEKEEEEEVEEYNAPEQTMRLPQMFPVSYFTGRVPSLPAAPPLSLSKISPISLIIYSISTIVIIVIIARARPRRIASTIIRRITPAPSFREFTGINPASARSKWSLMASESLIEIRVHMLSDRGRQEAAGDRTNKSRAQEVAFIFSLSNSAYLLCTQLVLRLFPLYPALRSLRISQGLSGVYAPACKYLRVKLIPYYTTRTSRHLRHALGLVLSPGGRSVQ</sequence>
<dbReference type="AlphaFoldDB" id="A0AAV7I525"/>
<keyword evidence="1" id="KW-1133">Transmembrane helix</keyword>
<keyword evidence="3" id="KW-1185">Reference proteome</keyword>
<proteinExistence type="predicted"/>
<keyword evidence="1" id="KW-0812">Transmembrane</keyword>
<reference evidence="2 3" key="1">
    <citation type="journal article" date="2021" name="J. Hered.">
        <title>A chromosome-level genome assembly of the parasitoid wasp, Cotesia glomerata (Hymenoptera: Braconidae).</title>
        <authorList>
            <person name="Pinto B.J."/>
            <person name="Weis J.J."/>
            <person name="Gamble T."/>
            <person name="Ode P.J."/>
            <person name="Paul R."/>
            <person name="Zaspel J.M."/>
        </authorList>
    </citation>
    <scope>NUCLEOTIDE SEQUENCE [LARGE SCALE GENOMIC DNA]</scope>
    <source>
        <strain evidence="2">CgM1</strain>
    </source>
</reference>
<dbReference type="Proteomes" id="UP000826195">
    <property type="component" value="Unassembled WGS sequence"/>
</dbReference>
<evidence type="ECO:0000313" key="3">
    <source>
        <dbReference type="Proteomes" id="UP000826195"/>
    </source>
</evidence>
<feature type="transmembrane region" description="Helical" evidence="1">
    <location>
        <begin position="177"/>
        <end position="199"/>
    </location>
</feature>
<keyword evidence="1" id="KW-0472">Membrane</keyword>
<accession>A0AAV7I525</accession>
<organism evidence="2 3">
    <name type="scientific">Cotesia glomerata</name>
    <name type="common">Lepidopteran parasitic wasp</name>
    <name type="synonym">Apanteles glomeratus</name>
    <dbReference type="NCBI Taxonomy" id="32391"/>
    <lineage>
        <taxon>Eukaryota</taxon>
        <taxon>Metazoa</taxon>
        <taxon>Ecdysozoa</taxon>
        <taxon>Arthropoda</taxon>
        <taxon>Hexapoda</taxon>
        <taxon>Insecta</taxon>
        <taxon>Pterygota</taxon>
        <taxon>Neoptera</taxon>
        <taxon>Endopterygota</taxon>
        <taxon>Hymenoptera</taxon>
        <taxon>Apocrita</taxon>
        <taxon>Ichneumonoidea</taxon>
        <taxon>Braconidae</taxon>
        <taxon>Microgastrinae</taxon>
        <taxon>Cotesia</taxon>
    </lineage>
</organism>
<dbReference type="EMBL" id="JAHXZJ010002609">
    <property type="protein sequence ID" value="KAH0541024.1"/>
    <property type="molecule type" value="Genomic_DNA"/>
</dbReference>
<name>A0AAV7I525_COTGL</name>
<feature type="transmembrane region" description="Helical" evidence="1">
    <location>
        <begin position="84"/>
        <end position="104"/>
    </location>
</feature>
<comment type="caution">
    <text evidence="2">The sequence shown here is derived from an EMBL/GenBank/DDBJ whole genome shotgun (WGS) entry which is preliminary data.</text>
</comment>
<evidence type="ECO:0000313" key="2">
    <source>
        <dbReference type="EMBL" id="KAH0541024.1"/>
    </source>
</evidence>
<protein>
    <submittedName>
        <fullName evidence="2">Uncharacterized protein</fullName>
    </submittedName>
</protein>
<evidence type="ECO:0000256" key="1">
    <source>
        <dbReference type="SAM" id="Phobius"/>
    </source>
</evidence>